<feature type="region of interest" description="Disordered" evidence="1">
    <location>
        <begin position="1"/>
        <end position="40"/>
    </location>
</feature>
<feature type="compositionally biased region" description="Polar residues" evidence="1">
    <location>
        <begin position="85"/>
        <end position="95"/>
    </location>
</feature>
<accession>A0A3B0MYC2</accession>
<feature type="region of interest" description="Disordered" evidence="1">
    <location>
        <begin position="52"/>
        <end position="102"/>
    </location>
</feature>
<feature type="compositionally biased region" description="Polar residues" evidence="1">
    <location>
        <begin position="52"/>
        <end position="74"/>
    </location>
</feature>
<sequence>MPSCVCLRSPNKYVSNPKSPSDLRATTTTNTADDQSLVTDSDVFDHQALLNQEGSTTYDEESYVNTSPSNSSDETYYMKNKSNDQESTNSDQQYENLGKEKPEDLRKTVEKWNNLLKLFDENPDVQEVQNNLNMVVSMSEDEESDKTEMKKQIEETIKRLTSSLTEVRSFSSSQMPDKELVLQPYIGNDDETHFKCFLRNVKSHMGEAEVELDVNESSAQLILQLFDNLGLLSGNGLKEERPGLLSRMSSSIKSSTVFKNLFDPLDLTRSKMDLTTYLHQLSNEIDRDDLASVSTLSDLEPNEPQNSISNCLLNTSLALDGALCDLVREHNRDIPNFCNEQLKKQATLRNKYGDMSDLPLFIS</sequence>
<evidence type="ECO:0000313" key="3">
    <source>
        <dbReference type="EMBL" id="SVP90229.1"/>
    </source>
</evidence>
<gene>
    <name evidence="2" type="ORF">TAT_000094000</name>
    <name evidence="3" type="ORF">TAV_000093400</name>
</gene>
<organism evidence="3">
    <name type="scientific">Theileria annulata</name>
    <dbReference type="NCBI Taxonomy" id="5874"/>
    <lineage>
        <taxon>Eukaryota</taxon>
        <taxon>Sar</taxon>
        <taxon>Alveolata</taxon>
        <taxon>Apicomplexa</taxon>
        <taxon>Aconoidasida</taxon>
        <taxon>Piroplasmida</taxon>
        <taxon>Theileriidae</taxon>
        <taxon>Theileria</taxon>
    </lineage>
</organism>
<dbReference type="EMBL" id="UIVS01000001">
    <property type="protein sequence ID" value="SVP90229.1"/>
    <property type="molecule type" value="Genomic_DNA"/>
</dbReference>
<evidence type="ECO:0000313" key="2">
    <source>
        <dbReference type="EMBL" id="SVP89088.1"/>
    </source>
</evidence>
<proteinExistence type="predicted"/>
<dbReference type="VEuPathDB" id="PiroplasmaDB:TA06540"/>
<dbReference type="EMBL" id="UIVT01000001">
    <property type="protein sequence ID" value="SVP89088.1"/>
    <property type="molecule type" value="Genomic_DNA"/>
</dbReference>
<feature type="compositionally biased region" description="Polar residues" evidence="1">
    <location>
        <begin position="12"/>
        <end position="39"/>
    </location>
</feature>
<protein>
    <submittedName>
        <fullName evidence="3">Uncharacterized protein</fullName>
    </submittedName>
</protein>
<name>A0A3B0MYC2_THEAN</name>
<reference evidence="3" key="1">
    <citation type="submission" date="2018-07" db="EMBL/GenBank/DDBJ databases">
        <authorList>
            <person name="Quirk P.G."/>
            <person name="Krulwich T.A."/>
        </authorList>
    </citation>
    <scope>NUCLEOTIDE SEQUENCE</scope>
    <source>
        <strain evidence="3">Anand</strain>
    </source>
</reference>
<evidence type="ECO:0000256" key="1">
    <source>
        <dbReference type="SAM" id="MobiDB-lite"/>
    </source>
</evidence>
<dbReference type="AlphaFoldDB" id="A0A3B0MYC2"/>